<evidence type="ECO:0000313" key="3">
    <source>
        <dbReference type="Proteomes" id="UP001341840"/>
    </source>
</evidence>
<organism evidence="2 3">
    <name type="scientific">Stylosanthes scabra</name>
    <dbReference type="NCBI Taxonomy" id="79078"/>
    <lineage>
        <taxon>Eukaryota</taxon>
        <taxon>Viridiplantae</taxon>
        <taxon>Streptophyta</taxon>
        <taxon>Embryophyta</taxon>
        <taxon>Tracheophyta</taxon>
        <taxon>Spermatophyta</taxon>
        <taxon>Magnoliopsida</taxon>
        <taxon>eudicotyledons</taxon>
        <taxon>Gunneridae</taxon>
        <taxon>Pentapetalae</taxon>
        <taxon>rosids</taxon>
        <taxon>fabids</taxon>
        <taxon>Fabales</taxon>
        <taxon>Fabaceae</taxon>
        <taxon>Papilionoideae</taxon>
        <taxon>50 kb inversion clade</taxon>
        <taxon>dalbergioids sensu lato</taxon>
        <taxon>Dalbergieae</taxon>
        <taxon>Pterocarpus clade</taxon>
        <taxon>Stylosanthes</taxon>
    </lineage>
</organism>
<dbReference type="EMBL" id="JASCZI010271872">
    <property type="protein sequence ID" value="MED6216272.1"/>
    <property type="molecule type" value="Genomic_DNA"/>
</dbReference>
<sequence length="229" mass="26422">MAPRLTTLMWTRELSTSWMRPLLGGVHDLDRVTRPAGDDSIKRKGRDESPTVDGHTPFSNRILRVQLSRHFVKLTDMKYDGSTDPHEHLRNFEHQMDPSQPSSRKYVERFNEKCKPIDGLTDSVASLCLTNSLTNDDFKKQLTIKPMWSRKGIQVIAKEFIYHEEISRMVKTSKNPHTHMAPRVNAKPHNPRDNQQDSGFKGQPKPLKQKFKNYTPLAAPSQRPIQRSL</sequence>
<gene>
    <name evidence="2" type="ORF">PIB30_005860</name>
</gene>
<proteinExistence type="predicted"/>
<evidence type="ECO:0000313" key="2">
    <source>
        <dbReference type="EMBL" id="MED6216272.1"/>
    </source>
</evidence>
<evidence type="ECO:0000256" key="1">
    <source>
        <dbReference type="SAM" id="MobiDB-lite"/>
    </source>
</evidence>
<feature type="compositionally biased region" description="Basic and acidic residues" evidence="1">
    <location>
        <begin position="30"/>
        <end position="49"/>
    </location>
</feature>
<comment type="caution">
    <text evidence="2">The sequence shown here is derived from an EMBL/GenBank/DDBJ whole genome shotgun (WGS) entry which is preliminary data.</text>
</comment>
<accession>A0ABU6Z0X9</accession>
<reference evidence="2 3" key="1">
    <citation type="journal article" date="2023" name="Plants (Basel)">
        <title>Bridging the Gap: Combining Genomics and Transcriptomics Approaches to Understand Stylosanthes scabra, an Orphan Legume from the Brazilian Caatinga.</title>
        <authorList>
            <person name="Ferreira-Neto J.R.C."/>
            <person name="da Silva M.D."/>
            <person name="Binneck E."/>
            <person name="de Melo N.F."/>
            <person name="da Silva R.H."/>
            <person name="de Melo A.L.T.M."/>
            <person name="Pandolfi V."/>
            <person name="Bustamante F.O."/>
            <person name="Brasileiro-Vidal A.C."/>
            <person name="Benko-Iseppon A.M."/>
        </authorList>
    </citation>
    <scope>NUCLEOTIDE SEQUENCE [LARGE SCALE GENOMIC DNA]</scope>
    <source>
        <tissue evidence="2">Leaves</tissue>
    </source>
</reference>
<keyword evidence="3" id="KW-1185">Reference proteome</keyword>
<dbReference type="Proteomes" id="UP001341840">
    <property type="component" value="Unassembled WGS sequence"/>
</dbReference>
<feature type="region of interest" description="Disordered" evidence="1">
    <location>
        <begin position="172"/>
        <end position="229"/>
    </location>
</feature>
<protein>
    <submittedName>
        <fullName evidence="2">Uncharacterized protein</fullName>
    </submittedName>
</protein>
<name>A0ABU6Z0X9_9FABA</name>
<feature type="region of interest" description="Disordered" evidence="1">
    <location>
        <begin position="30"/>
        <end position="57"/>
    </location>
</feature>